<accession>A0ABW0ZAK9</accession>
<feature type="region of interest" description="Disordered" evidence="1">
    <location>
        <begin position="277"/>
        <end position="298"/>
    </location>
</feature>
<feature type="signal peptide" evidence="2">
    <location>
        <begin position="1"/>
        <end position="29"/>
    </location>
</feature>
<dbReference type="RefSeq" id="WP_390321376.1">
    <property type="nucleotide sequence ID" value="NZ_JBHSPB010000036.1"/>
</dbReference>
<protein>
    <submittedName>
        <fullName evidence="3">CinY protein</fullName>
    </submittedName>
</protein>
<evidence type="ECO:0000313" key="4">
    <source>
        <dbReference type="Proteomes" id="UP001596083"/>
    </source>
</evidence>
<evidence type="ECO:0000256" key="1">
    <source>
        <dbReference type="SAM" id="MobiDB-lite"/>
    </source>
</evidence>
<evidence type="ECO:0000256" key="2">
    <source>
        <dbReference type="SAM" id="SignalP"/>
    </source>
</evidence>
<organism evidence="3 4">
    <name type="scientific">Streptomyces gamaensis</name>
    <dbReference type="NCBI Taxonomy" id="1763542"/>
    <lineage>
        <taxon>Bacteria</taxon>
        <taxon>Bacillati</taxon>
        <taxon>Actinomycetota</taxon>
        <taxon>Actinomycetes</taxon>
        <taxon>Kitasatosporales</taxon>
        <taxon>Streptomycetaceae</taxon>
        <taxon>Streptomyces</taxon>
    </lineage>
</organism>
<gene>
    <name evidence="3" type="ORF">ACFP1Z_32290</name>
</gene>
<dbReference type="EMBL" id="JBHSPB010000036">
    <property type="protein sequence ID" value="MFC5724838.1"/>
    <property type="molecule type" value="Genomic_DNA"/>
</dbReference>
<dbReference type="Proteomes" id="UP001596083">
    <property type="component" value="Unassembled WGS sequence"/>
</dbReference>
<name>A0ABW0ZAK9_9ACTN</name>
<comment type="caution">
    <text evidence="3">The sequence shown here is derived from an EMBL/GenBank/DDBJ whole genome shotgun (WGS) entry which is preliminary data.</text>
</comment>
<sequence length="352" mass="37353">MSRTIRTRSRLKGARRPVQLLAVAGSVSAALLLAPTQSASAFGTYGSNGQSHEHERITRAALSCDSALADKGSCFQARSMDQVAGNNAQLLTGKGLGAVGAPDRTQIMQETAHCDNADYFDDPSYPVSRADATKKLQGCVENLQTRFKDGAELAGGVLTGSGAVAGDQVDVTKDDCNVIQSGYEQRAKCKAFKGFGEALHGVQDFYAHGNWTDRPDPGKPVGIHNPPGLNRQGPSPLLDLTADEPPSPADVPKDFSTGCFSLSGGCTGRIQHYDDMHKDSGQIDPKTGATSDPASPRGKVAGNFDRAVHGAIAETQRQWRDFQAQLKEAYGQEKGARIVCALTHDNPVADCR</sequence>
<feature type="region of interest" description="Disordered" evidence="1">
    <location>
        <begin position="210"/>
        <end position="249"/>
    </location>
</feature>
<evidence type="ECO:0000313" key="3">
    <source>
        <dbReference type="EMBL" id="MFC5724838.1"/>
    </source>
</evidence>
<reference evidence="4" key="1">
    <citation type="journal article" date="2019" name="Int. J. Syst. Evol. Microbiol.">
        <title>The Global Catalogue of Microorganisms (GCM) 10K type strain sequencing project: providing services to taxonomists for standard genome sequencing and annotation.</title>
        <authorList>
            <consortium name="The Broad Institute Genomics Platform"/>
            <consortium name="The Broad Institute Genome Sequencing Center for Infectious Disease"/>
            <person name="Wu L."/>
            <person name="Ma J."/>
        </authorList>
    </citation>
    <scope>NUCLEOTIDE SEQUENCE [LARGE SCALE GENOMIC DNA]</scope>
    <source>
        <strain evidence="4">CGMCC 4.7304</strain>
    </source>
</reference>
<keyword evidence="2" id="KW-0732">Signal</keyword>
<keyword evidence="4" id="KW-1185">Reference proteome</keyword>
<proteinExistence type="predicted"/>
<feature type="chain" id="PRO_5046478552" evidence="2">
    <location>
        <begin position="30"/>
        <end position="352"/>
    </location>
</feature>